<comment type="caution">
    <text evidence="6">The sequence shown here is derived from an EMBL/GenBank/DDBJ whole genome shotgun (WGS) entry which is preliminary data.</text>
</comment>
<keyword evidence="7" id="KW-1185">Reference proteome</keyword>
<proteinExistence type="inferred from homology"/>
<keyword evidence="2 3" id="KW-0813">Transport</keyword>
<dbReference type="GO" id="GO:0015031">
    <property type="term" value="P:protein transport"/>
    <property type="evidence" value="ECO:0007669"/>
    <property type="project" value="UniProtKB-KW"/>
</dbReference>
<feature type="region of interest" description="Disordered" evidence="4">
    <location>
        <begin position="169"/>
        <end position="189"/>
    </location>
</feature>
<dbReference type="InterPro" id="IPR016159">
    <property type="entry name" value="Cullin_repeat-like_dom_sf"/>
</dbReference>
<reference evidence="7" key="2">
    <citation type="journal article" date="2017" name="J. Anim. Genet.">
        <title>Multiple reference genome sequences of hot pepper reveal the massive evolution of plant disease resistance genes by retroduplication.</title>
        <authorList>
            <person name="Kim S."/>
            <person name="Park J."/>
            <person name="Yeom S.-I."/>
            <person name="Kim Y.-M."/>
            <person name="Seo E."/>
            <person name="Kim K.-T."/>
            <person name="Kim M.-S."/>
            <person name="Lee J.M."/>
            <person name="Cheong K."/>
            <person name="Shin H.-S."/>
            <person name="Kim S.-B."/>
            <person name="Han K."/>
            <person name="Lee J."/>
            <person name="Park M."/>
            <person name="Lee H.-A."/>
            <person name="Lee H.-Y."/>
            <person name="Lee Y."/>
            <person name="Oh S."/>
            <person name="Lee J.H."/>
            <person name="Choi E."/>
            <person name="Choi E."/>
            <person name="Lee S.E."/>
            <person name="Jeon J."/>
            <person name="Kim H."/>
            <person name="Choi G."/>
            <person name="Song H."/>
            <person name="Lee J."/>
            <person name="Lee S.-C."/>
            <person name="Kwon J.-K."/>
            <person name="Lee H.-Y."/>
            <person name="Koo N."/>
            <person name="Hong Y."/>
            <person name="Kim R.W."/>
            <person name="Kang W.-H."/>
            <person name="Huh J.H."/>
            <person name="Kang B.-C."/>
            <person name="Yang T.-J."/>
            <person name="Lee Y.-H."/>
            <person name="Bennetzen J.L."/>
            <person name="Choi D."/>
        </authorList>
    </citation>
    <scope>NUCLEOTIDE SEQUENCE [LARGE SCALE GENOMIC DNA]</scope>
    <source>
        <strain evidence="7">cv. PBC81</strain>
    </source>
</reference>
<dbReference type="Proteomes" id="UP000224567">
    <property type="component" value="Unassembled WGS sequence"/>
</dbReference>
<dbReference type="OrthoDB" id="1922221at2759"/>
<dbReference type="InterPro" id="IPR004140">
    <property type="entry name" value="Exo70"/>
</dbReference>
<comment type="function">
    <text evidence="3">Component of the exocyst complex.</text>
</comment>
<keyword evidence="3" id="KW-0653">Protein transport</keyword>
<keyword evidence="3" id="KW-0268">Exocytosis</keyword>
<evidence type="ECO:0000256" key="2">
    <source>
        <dbReference type="ARBA" id="ARBA00022448"/>
    </source>
</evidence>
<accession>A0A2G2VVA7</accession>
<feature type="domain" description="Exocyst complex subunit Exo70 C-terminal" evidence="5">
    <location>
        <begin position="271"/>
        <end position="626"/>
    </location>
</feature>
<evidence type="ECO:0000313" key="7">
    <source>
        <dbReference type="Proteomes" id="UP000224567"/>
    </source>
</evidence>
<dbReference type="AlphaFoldDB" id="A0A2G2VVA7"/>
<name>A0A2G2VVA7_CAPBA</name>
<dbReference type="PANTHER" id="PTHR12542">
    <property type="entry name" value="EXOCYST COMPLEX PROTEIN EXO70"/>
    <property type="match status" value="1"/>
</dbReference>
<dbReference type="Pfam" id="PF03081">
    <property type="entry name" value="Exo70_C"/>
    <property type="match status" value="1"/>
</dbReference>
<dbReference type="PANTHER" id="PTHR12542:SF135">
    <property type="entry name" value="EXOCYST COMPLEX COMPONENT EXO70A3-RELATED"/>
    <property type="match status" value="1"/>
</dbReference>
<dbReference type="SMR" id="A0A2G2VVA7"/>
<comment type="similarity">
    <text evidence="1 3">Belongs to the EXO70 family.</text>
</comment>
<dbReference type="InterPro" id="IPR046364">
    <property type="entry name" value="Exo70_C"/>
</dbReference>
<dbReference type="GO" id="GO:0006887">
    <property type="term" value="P:exocytosis"/>
    <property type="evidence" value="ECO:0007669"/>
    <property type="project" value="UniProtKB-KW"/>
</dbReference>
<dbReference type="Gene3D" id="1.20.1280.170">
    <property type="entry name" value="Exocyst complex component Exo70"/>
    <property type="match status" value="1"/>
</dbReference>
<reference evidence="6 7" key="1">
    <citation type="journal article" date="2017" name="Genome Biol.">
        <title>New reference genome sequences of hot pepper reveal the massive evolution of plant disease-resistance genes by retroduplication.</title>
        <authorList>
            <person name="Kim S."/>
            <person name="Park J."/>
            <person name="Yeom S.I."/>
            <person name="Kim Y.M."/>
            <person name="Seo E."/>
            <person name="Kim K.T."/>
            <person name="Kim M.S."/>
            <person name="Lee J.M."/>
            <person name="Cheong K."/>
            <person name="Shin H.S."/>
            <person name="Kim S.B."/>
            <person name="Han K."/>
            <person name="Lee J."/>
            <person name="Park M."/>
            <person name="Lee H.A."/>
            <person name="Lee H.Y."/>
            <person name="Lee Y."/>
            <person name="Oh S."/>
            <person name="Lee J.H."/>
            <person name="Choi E."/>
            <person name="Choi E."/>
            <person name="Lee S.E."/>
            <person name="Jeon J."/>
            <person name="Kim H."/>
            <person name="Choi G."/>
            <person name="Song H."/>
            <person name="Lee J."/>
            <person name="Lee S.C."/>
            <person name="Kwon J.K."/>
            <person name="Lee H.Y."/>
            <person name="Koo N."/>
            <person name="Hong Y."/>
            <person name="Kim R.W."/>
            <person name="Kang W.H."/>
            <person name="Huh J.H."/>
            <person name="Kang B.C."/>
            <person name="Yang T.J."/>
            <person name="Lee Y.H."/>
            <person name="Bennetzen J.L."/>
            <person name="Choi D."/>
        </authorList>
    </citation>
    <scope>NUCLEOTIDE SEQUENCE [LARGE SCALE GENOMIC DNA]</scope>
    <source>
        <strain evidence="7">cv. PBC81</strain>
    </source>
</reference>
<organism evidence="6 7">
    <name type="scientific">Capsicum baccatum</name>
    <name type="common">Peruvian pepper</name>
    <dbReference type="NCBI Taxonomy" id="33114"/>
    <lineage>
        <taxon>Eukaryota</taxon>
        <taxon>Viridiplantae</taxon>
        <taxon>Streptophyta</taxon>
        <taxon>Embryophyta</taxon>
        <taxon>Tracheophyta</taxon>
        <taxon>Spermatophyta</taxon>
        <taxon>Magnoliopsida</taxon>
        <taxon>eudicotyledons</taxon>
        <taxon>Gunneridae</taxon>
        <taxon>Pentapetalae</taxon>
        <taxon>asterids</taxon>
        <taxon>lamiids</taxon>
        <taxon>Solanales</taxon>
        <taxon>Solanaceae</taxon>
        <taxon>Solanoideae</taxon>
        <taxon>Capsiceae</taxon>
        <taxon>Capsicum</taxon>
    </lineage>
</organism>
<evidence type="ECO:0000256" key="4">
    <source>
        <dbReference type="SAM" id="MobiDB-lite"/>
    </source>
</evidence>
<dbReference type="GO" id="GO:0000145">
    <property type="term" value="C:exocyst"/>
    <property type="evidence" value="ECO:0007669"/>
    <property type="project" value="InterPro"/>
</dbReference>
<sequence length="636" mass="72488">MAAYAVVMENLKERSQFMNESMQKSQTITDNMISILGSFDHRLSALETAMRPTQIRTHSIRKAHENIDKTLKVAEVILGQFDLARQTEAKILRGPHEDLESYLEAINQLRDIVKFFSSTKGLKSSIGMINHVSNLLAKSILKLEEEFRQLLTSYSKPIEPDRLFDCLPQSLRPSTGSPSKGDVTGSKEHQRSLETVVYHPPALIPPRILPLLHELATQMVQAGHQQQLYTIYNEIRSVVVEQSLRKLGVERLGKEDVQKMQWEVLEAKIGNWIHFMRISVKLLFAAEKRVADQIFEGQDSLRDQCFAEVTGNSVSVLLSFGEAIAKSKRSPEKLFVLLDMYEIMRELQSEMDSIFGSKYCAEMRESATLLTDRLAETAQETFVDFEEAVEKDATKTSVLDGTVHPLTSYVINYVKFLFDYQSTLKQLFGDADEGHKDQLGVITTRILQALQSNLDGKSKQYKDPALTQLFLMNNIHYIVRSVRRSEAKDVLGDDWVQIHRRVVQQHANQYKRISWSKILQTLSVQGGSGNASFTGEVSSSASISRSGVKDRFKTFNMLFEEIHQRQSQWTVPDSELRESLRLAVAEVLLPAYRSFAKRFGPMIESGKNPQKYIRYSPEDLERMLAEFFEGKTWKGP</sequence>
<evidence type="ECO:0000313" key="6">
    <source>
        <dbReference type="EMBL" id="PHT36892.1"/>
    </source>
</evidence>
<dbReference type="SUPFAM" id="SSF74788">
    <property type="entry name" value="Cullin repeat-like"/>
    <property type="match status" value="1"/>
</dbReference>
<dbReference type="GO" id="GO:0005546">
    <property type="term" value="F:phosphatidylinositol-4,5-bisphosphate binding"/>
    <property type="evidence" value="ECO:0007669"/>
    <property type="project" value="InterPro"/>
</dbReference>
<protein>
    <recommendedName>
        <fullName evidence="3">Exocyst subunit Exo70 family protein</fullName>
    </recommendedName>
</protein>
<dbReference type="EMBL" id="MLFT02000010">
    <property type="protein sequence ID" value="PHT36892.1"/>
    <property type="molecule type" value="Genomic_DNA"/>
</dbReference>
<evidence type="ECO:0000256" key="1">
    <source>
        <dbReference type="ARBA" id="ARBA00006756"/>
    </source>
</evidence>
<dbReference type="STRING" id="33114.A0A2G2VVA7"/>
<evidence type="ECO:0000259" key="5">
    <source>
        <dbReference type="Pfam" id="PF03081"/>
    </source>
</evidence>
<dbReference type="Pfam" id="PF20669">
    <property type="entry name" value="Exo70_N"/>
    <property type="match status" value="1"/>
</dbReference>
<evidence type="ECO:0000256" key="3">
    <source>
        <dbReference type="RuleBase" id="RU365026"/>
    </source>
</evidence>
<gene>
    <name evidence="6" type="ORF">CQW23_24592</name>
</gene>